<dbReference type="Gene3D" id="3.30.420.40">
    <property type="match status" value="2"/>
</dbReference>
<reference evidence="2" key="1">
    <citation type="journal article" date="2017" name="Genome Biol.">
        <title>Comparative genomics reveals high biological diversity and specific adaptations in the industrially and medically important fungal genus Aspergillus.</title>
        <authorList>
            <person name="de Vries R.P."/>
            <person name="Riley R."/>
            <person name="Wiebenga A."/>
            <person name="Aguilar-Osorio G."/>
            <person name="Amillis S."/>
            <person name="Uchima C.A."/>
            <person name="Anderluh G."/>
            <person name="Asadollahi M."/>
            <person name="Askin M."/>
            <person name="Barry K."/>
            <person name="Battaglia E."/>
            <person name="Bayram O."/>
            <person name="Benocci T."/>
            <person name="Braus-Stromeyer S.A."/>
            <person name="Caldana C."/>
            <person name="Canovas D."/>
            <person name="Cerqueira G.C."/>
            <person name="Chen F."/>
            <person name="Chen W."/>
            <person name="Choi C."/>
            <person name="Clum A."/>
            <person name="Dos Santos R.A."/>
            <person name="Damasio A.R."/>
            <person name="Diallinas G."/>
            <person name="Emri T."/>
            <person name="Fekete E."/>
            <person name="Flipphi M."/>
            <person name="Freyberg S."/>
            <person name="Gallo A."/>
            <person name="Gournas C."/>
            <person name="Habgood R."/>
            <person name="Hainaut M."/>
            <person name="Harispe M.L."/>
            <person name="Henrissat B."/>
            <person name="Hilden K.S."/>
            <person name="Hope R."/>
            <person name="Hossain A."/>
            <person name="Karabika E."/>
            <person name="Karaffa L."/>
            <person name="Karanyi Z."/>
            <person name="Krasevec N."/>
            <person name="Kuo A."/>
            <person name="Kusch H."/>
            <person name="LaButti K."/>
            <person name="Lagendijk E.L."/>
            <person name="Lapidus A."/>
            <person name="Levasseur A."/>
            <person name="Lindquist E."/>
            <person name="Lipzen A."/>
            <person name="Logrieco A.F."/>
            <person name="MacCabe A."/>
            <person name="Maekelae M.R."/>
            <person name="Malavazi I."/>
            <person name="Melin P."/>
            <person name="Meyer V."/>
            <person name="Mielnichuk N."/>
            <person name="Miskei M."/>
            <person name="Molnar A.P."/>
            <person name="Mule G."/>
            <person name="Ngan C.Y."/>
            <person name="Orejas M."/>
            <person name="Orosz E."/>
            <person name="Ouedraogo J.P."/>
            <person name="Overkamp K.M."/>
            <person name="Park H.-S."/>
            <person name="Perrone G."/>
            <person name="Piumi F."/>
            <person name="Punt P.J."/>
            <person name="Ram A.F."/>
            <person name="Ramon A."/>
            <person name="Rauscher S."/>
            <person name="Record E."/>
            <person name="Riano-Pachon D.M."/>
            <person name="Robert V."/>
            <person name="Roehrig J."/>
            <person name="Ruller R."/>
            <person name="Salamov A."/>
            <person name="Salih N.S."/>
            <person name="Samson R.A."/>
            <person name="Sandor E."/>
            <person name="Sanguinetti M."/>
            <person name="Schuetze T."/>
            <person name="Sepcic K."/>
            <person name="Shelest E."/>
            <person name="Sherlock G."/>
            <person name="Sophianopoulou V."/>
            <person name="Squina F.M."/>
            <person name="Sun H."/>
            <person name="Susca A."/>
            <person name="Todd R.B."/>
            <person name="Tsang A."/>
            <person name="Unkles S.E."/>
            <person name="van de Wiele N."/>
            <person name="van Rossen-Uffink D."/>
            <person name="Oliveira J.V."/>
            <person name="Vesth T.C."/>
            <person name="Visser J."/>
            <person name="Yu J.-H."/>
            <person name="Zhou M."/>
            <person name="Andersen M.R."/>
            <person name="Archer D.B."/>
            <person name="Baker S.E."/>
            <person name="Benoit I."/>
            <person name="Brakhage A.A."/>
            <person name="Braus G.H."/>
            <person name="Fischer R."/>
            <person name="Frisvad J.C."/>
            <person name="Goldman G.H."/>
            <person name="Houbraken J."/>
            <person name="Oakley B."/>
            <person name="Pocsi I."/>
            <person name="Scazzocchio C."/>
            <person name="Seiboth B."/>
            <person name="vanKuyk P.A."/>
            <person name="Wortman J."/>
            <person name="Dyer P.S."/>
            <person name="Grigoriev I.V."/>
        </authorList>
    </citation>
    <scope>NUCLEOTIDE SEQUENCE [LARGE SCALE GENOMIC DNA]</scope>
    <source>
        <strain evidence="2">CBS 106.47</strain>
    </source>
</reference>
<organism evidence="1 2">
    <name type="scientific">Aspergillus luchuensis (strain CBS 106.47)</name>
    <dbReference type="NCBI Taxonomy" id="1137211"/>
    <lineage>
        <taxon>Eukaryota</taxon>
        <taxon>Fungi</taxon>
        <taxon>Dikarya</taxon>
        <taxon>Ascomycota</taxon>
        <taxon>Pezizomycotina</taxon>
        <taxon>Eurotiomycetes</taxon>
        <taxon>Eurotiomycetidae</taxon>
        <taxon>Eurotiales</taxon>
        <taxon>Aspergillaceae</taxon>
        <taxon>Aspergillus</taxon>
        <taxon>Aspergillus subgen. Circumdati</taxon>
    </lineage>
</organism>
<dbReference type="CDD" id="cd10170">
    <property type="entry name" value="ASKHA_NBD_HSP70"/>
    <property type="match status" value="1"/>
</dbReference>
<dbReference type="Gene3D" id="3.90.640.10">
    <property type="entry name" value="Actin, Chain A, domain 4"/>
    <property type="match status" value="1"/>
</dbReference>
<dbReference type="AlphaFoldDB" id="A0A1M3TNA6"/>
<evidence type="ECO:0000313" key="1">
    <source>
        <dbReference type="EMBL" id="OJZ88102.1"/>
    </source>
</evidence>
<protein>
    <submittedName>
        <fullName evidence="1">Uncharacterized protein</fullName>
    </submittedName>
</protein>
<dbReference type="Proteomes" id="UP000184063">
    <property type="component" value="Unassembled WGS sequence"/>
</dbReference>
<name>A0A1M3TNA6_ASPLC</name>
<dbReference type="OrthoDB" id="2963168at2759"/>
<accession>A0A1M3TNA6</accession>
<dbReference type="PANTHER" id="PTHR14187:SF5">
    <property type="entry name" value="HEAT SHOCK 70 KDA PROTEIN 12A"/>
    <property type="match status" value="1"/>
</dbReference>
<dbReference type="EMBL" id="KV878239">
    <property type="protein sequence ID" value="OJZ88102.1"/>
    <property type="molecule type" value="Genomic_DNA"/>
</dbReference>
<dbReference type="VEuPathDB" id="FungiDB:ASPFODRAFT_69504"/>
<proteinExistence type="predicted"/>
<dbReference type="InterPro" id="IPR043129">
    <property type="entry name" value="ATPase_NBD"/>
</dbReference>
<sequence>MAHFTNKIVVGVDVGITFTGVVVAHMIPNEEPEFQVIEDWPGRKALKVPTNISYPGREPRWGWCAYTYPPTYAWFKPLLDPRGRPTGPLPESFASLTYQHLLQEAPGKTAVDMVGDFLGRIRQFIQDYLTSLCLLTDKTLVQFRFSTPVAWEVEAQMAMRTAISQAGFHTIGLENVFLSSESDASARYVLEQKSDMIQVGEIFCICDIGGCTIDSACYRVVSKTPAWVLEPLSKSSGHIGGAIQVDVLFLAKMRARFPEVFAEEFDSNGGMAGQFMAKFTELKENFDGTGGIRRLVFTMNVASLPDDAHCHYDAQTGEVLLSVGDMEGFFEPTIKSSIQMMGDQLNEVDMMCRKYGGHQVSHLFITGGFAASPYAQSVFKVFFEQRKVQLTVPDNPAIATAYGSALLGVFDVSYTMVNCARTYGIHHDDFMPFLKTAGRERPIKERLDRMHSKEKALITWIFKKNNQYQAVEKYTWGFELLHQHNMPLIKPIAIYSVDDPSPRSKPELLDPVHSSLLDYVQLDLSQVDLTRHPHINDNEGHTFFQILINVQATLCLKKGELSFQCFVGEINCGSCKVYTVWA</sequence>
<gene>
    <name evidence="1" type="ORF">ASPFODRAFT_69504</name>
</gene>
<dbReference type="SUPFAM" id="SSF53067">
    <property type="entry name" value="Actin-like ATPase domain"/>
    <property type="match status" value="2"/>
</dbReference>
<evidence type="ECO:0000313" key="2">
    <source>
        <dbReference type="Proteomes" id="UP000184063"/>
    </source>
</evidence>
<dbReference type="PANTHER" id="PTHR14187">
    <property type="entry name" value="ALPHA KINASE/ELONGATION FACTOR 2 KINASE"/>
    <property type="match status" value="1"/>
</dbReference>